<dbReference type="InterPro" id="IPR020449">
    <property type="entry name" value="Tscrpt_reg_AraC-type_HTH"/>
</dbReference>
<dbReference type="PANTHER" id="PTHR46796">
    <property type="entry name" value="HTH-TYPE TRANSCRIPTIONAL ACTIVATOR RHAS-RELATED"/>
    <property type="match status" value="1"/>
</dbReference>
<dbReference type="InterPro" id="IPR050204">
    <property type="entry name" value="AraC_XylS_family_regulators"/>
</dbReference>
<dbReference type="PANTHER" id="PTHR46796:SF6">
    <property type="entry name" value="ARAC SUBFAMILY"/>
    <property type="match status" value="1"/>
</dbReference>
<dbReference type="InterPro" id="IPR009057">
    <property type="entry name" value="Homeodomain-like_sf"/>
</dbReference>
<dbReference type="SMART" id="SM00342">
    <property type="entry name" value="HTH_ARAC"/>
    <property type="match status" value="1"/>
</dbReference>
<dbReference type="InterPro" id="IPR018060">
    <property type="entry name" value="HTH_AraC"/>
</dbReference>
<keyword evidence="1" id="KW-0805">Transcription regulation</keyword>
<dbReference type="Pfam" id="PF14525">
    <property type="entry name" value="AraC_binding_2"/>
    <property type="match status" value="1"/>
</dbReference>
<dbReference type="InterPro" id="IPR035418">
    <property type="entry name" value="AraC-bd_2"/>
</dbReference>
<evidence type="ECO:0000256" key="1">
    <source>
        <dbReference type="ARBA" id="ARBA00023015"/>
    </source>
</evidence>
<proteinExistence type="predicted"/>
<dbReference type="Proteomes" id="UP001500540">
    <property type="component" value="Unassembled WGS sequence"/>
</dbReference>
<comment type="caution">
    <text evidence="5">The sequence shown here is derived from an EMBL/GenBank/DDBJ whole genome shotgun (WGS) entry which is preliminary data.</text>
</comment>
<dbReference type="Pfam" id="PF12833">
    <property type="entry name" value="HTH_18"/>
    <property type="match status" value="1"/>
</dbReference>
<protein>
    <submittedName>
        <fullName evidence="5">Helix-turn-helix domain-containing protein</fullName>
    </submittedName>
</protein>
<evidence type="ECO:0000256" key="3">
    <source>
        <dbReference type="ARBA" id="ARBA00023163"/>
    </source>
</evidence>
<keyword evidence="2" id="KW-0238">DNA-binding</keyword>
<evidence type="ECO:0000313" key="6">
    <source>
        <dbReference type="Proteomes" id="UP001500540"/>
    </source>
</evidence>
<name>A0ABP7G8Y2_9MICO</name>
<dbReference type="SUPFAM" id="SSF46689">
    <property type="entry name" value="Homeodomain-like"/>
    <property type="match status" value="1"/>
</dbReference>
<accession>A0ABP7G8Y2</accession>
<evidence type="ECO:0000313" key="5">
    <source>
        <dbReference type="EMBL" id="GAA3758062.1"/>
    </source>
</evidence>
<dbReference type="Gene3D" id="1.10.10.60">
    <property type="entry name" value="Homeodomain-like"/>
    <property type="match status" value="1"/>
</dbReference>
<evidence type="ECO:0000256" key="2">
    <source>
        <dbReference type="ARBA" id="ARBA00023125"/>
    </source>
</evidence>
<organism evidence="5 6">
    <name type="scientific">Microbacterium kribbense</name>
    <dbReference type="NCBI Taxonomy" id="433645"/>
    <lineage>
        <taxon>Bacteria</taxon>
        <taxon>Bacillati</taxon>
        <taxon>Actinomycetota</taxon>
        <taxon>Actinomycetes</taxon>
        <taxon>Micrococcales</taxon>
        <taxon>Microbacteriaceae</taxon>
        <taxon>Microbacterium</taxon>
    </lineage>
</organism>
<dbReference type="PROSITE" id="PS01124">
    <property type="entry name" value="HTH_ARAC_FAMILY_2"/>
    <property type="match status" value="1"/>
</dbReference>
<keyword evidence="6" id="KW-1185">Reference proteome</keyword>
<reference evidence="6" key="1">
    <citation type="journal article" date="2019" name="Int. J. Syst. Evol. Microbiol.">
        <title>The Global Catalogue of Microorganisms (GCM) 10K type strain sequencing project: providing services to taxonomists for standard genome sequencing and annotation.</title>
        <authorList>
            <consortium name="The Broad Institute Genomics Platform"/>
            <consortium name="The Broad Institute Genome Sequencing Center for Infectious Disease"/>
            <person name="Wu L."/>
            <person name="Ma J."/>
        </authorList>
    </citation>
    <scope>NUCLEOTIDE SEQUENCE [LARGE SCALE GENOMIC DNA]</scope>
    <source>
        <strain evidence="6">JCM 16950</strain>
    </source>
</reference>
<evidence type="ECO:0000259" key="4">
    <source>
        <dbReference type="PROSITE" id="PS01124"/>
    </source>
</evidence>
<dbReference type="EMBL" id="BAABAF010000002">
    <property type="protein sequence ID" value="GAA3758062.1"/>
    <property type="molecule type" value="Genomic_DNA"/>
</dbReference>
<dbReference type="PRINTS" id="PR00032">
    <property type="entry name" value="HTHARAC"/>
</dbReference>
<sequence>MSVIGQDVQVFDTAAIDPSDRFDAWREAVDAAYVPLQVEARCTGGYQGLLRSQDLGAVMATEVGGSPVTVWRDRASIALSDPGVYKFGLQLRGYCVLCQDGREAALTPGDLAIYDTTRPYTLHVPDLYQMFILVIPRDRLGLLPGQVRELTAERISGRRGLGSLTSSLLTQLGAQMCAGGADPTPRAVDAIVDLVGATLSQRFSDTGRVPGASTVVAAATAWIDEHLCDPCLTVDDVALSQHVSIRYLQKLFAEQDVTPSGWIRQRRIQRCRADLLDPALRTRPVASIGARWGFEDPSGFTRVFKAQTGMTPGEYRARGTP</sequence>
<feature type="domain" description="HTH araC/xylS-type" evidence="4">
    <location>
        <begin position="217"/>
        <end position="318"/>
    </location>
</feature>
<dbReference type="RefSeq" id="WP_344780888.1">
    <property type="nucleotide sequence ID" value="NZ_BAABAF010000002.1"/>
</dbReference>
<gene>
    <name evidence="5" type="ORF">GCM10022240_08530</name>
</gene>
<keyword evidence="3" id="KW-0804">Transcription</keyword>